<evidence type="ECO:0000256" key="1">
    <source>
        <dbReference type="SAM" id="Phobius"/>
    </source>
</evidence>
<name>A0A2D0N2A0_FLAN2</name>
<protein>
    <recommendedName>
        <fullName evidence="4">HEAT repeat domain-containing protein</fullName>
    </recommendedName>
</protein>
<evidence type="ECO:0008006" key="4">
    <source>
        <dbReference type="Google" id="ProtNLM"/>
    </source>
</evidence>
<dbReference type="Pfam" id="PF13646">
    <property type="entry name" value="HEAT_2"/>
    <property type="match status" value="1"/>
</dbReference>
<reference evidence="2 3" key="1">
    <citation type="submission" date="2017-10" db="EMBL/GenBank/DDBJ databases">
        <title>The draft genome sequence of Lewinella nigricans NBRC 102662.</title>
        <authorList>
            <person name="Wang K."/>
        </authorList>
    </citation>
    <scope>NUCLEOTIDE SEQUENCE [LARGE SCALE GENOMIC DNA]</scope>
    <source>
        <strain evidence="2 3">NBRC 102662</strain>
    </source>
</reference>
<evidence type="ECO:0000313" key="3">
    <source>
        <dbReference type="Proteomes" id="UP000223913"/>
    </source>
</evidence>
<evidence type="ECO:0000313" key="2">
    <source>
        <dbReference type="EMBL" id="PHN02625.1"/>
    </source>
</evidence>
<accession>A0A2D0N2A0</accession>
<keyword evidence="1" id="KW-0812">Transmembrane</keyword>
<comment type="caution">
    <text evidence="2">The sequence shown here is derived from an EMBL/GenBank/DDBJ whole genome shotgun (WGS) entry which is preliminary data.</text>
</comment>
<keyword evidence="3" id="KW-1185">Reference proteome</keyword>
<keyword evidence="1" id="KW-0472">Membrane</keyword>
<dbReference type="InterPro" id="IPR011989">
    <property type="entry name" value="ARM-like"/>
</dbReference>
<dbReference type="InterPro" id="IPR016024">
    <property type="entry name" value="ARM-type_fold"/>
</dbReference>
<dbReference type="Proteomes" id="UP000223913">
    <property type="component" value="Unassembled WGS sequence"/>
</dbReference>
<proteinExistence type="predicted"/>
<sequence length="456" mass="52800">MQIHPIPEKFQTAFRFTREVNGTAFDFTGRCTVFGKVLEVNCHFLQLPEVAQRLITLHPIQEEMERIRRMIPLQIPLLAANFHWSEDGQGLLEQLTSLQQDPAFPTLDPEVHILEPWVRNCWLRAHYRTINGYHLAQKLVFREKEILTALREISGREAEVMVPVLIRLVEEGLPQELLEAAYRALGRCRTDESLDFLCSRLFDPSRLKEHPQIIDGLKRYRLPNQKRRIFRHFLTRWEVDDERIFPELSKLLRTIAPARWIRKLASGLDHPEEAVRRRTLMLLPHVAKPEHYPRLLRETESEDAVWRAAAFRSIRVLLQRYFIPNAVAPLIQRMEKADASLQAACIQTMKPALGKENYQYVIRPLLSALQHPAPEVRVAAIHALGVFRYEEIEEEIEKLKADPEPVVSQAARAVRNRQKANPKVIYEEGLSLFITFIYIFVMVLAVKGCLLASGSG</sequence>
<dbReference type="RefSeq" id="WP_099153954.1">
    <property type="nucleotide sequence ID" value="NZ_PDUD01000038.1"/>
</dbReference>
<dbReference type="AlphaFoldDB" id="A0A2D0N2A0"/>
<feature type="transmembrane region" description="Helical" evidence="1">
    <location>
        <begin position="430"/>
        <end position="452"/>
    </location>
</feature>
<organism evidence="2 3">
    <name type="scientific">Flavilitoribacter nigricans (strain ATCC 23147 / DSM 23189 / NBRC 102662 / NCIMB 1420 / SS-2)</name>
    <name type="common">Lewinella nigricans</name>
    <dbReference type="NCBI Taxonomy" id="1122177"/>
    <lineage>
        <taxon>Bacteria</taxon>
        <taxon>Pseudomonadati</taxon>
        <taxon>Bacteroidota</taxon>
        <taxon>Saprospiria</taxon>
        <taxon>Saprospirales</taxon>
        <taxon>Lewinellaceae</taxon>
        <taxon>Flavilitoribacter</taxon>
    </lineage>
</organism>
<dbReference type="Gene3D" id="1.25.10.10">
    <property type="entry name" value="Leucine-rich Repeat Variant"/>
    <property type="match status" value="1"/>
</dbReference>
<dbReference type="SUPFAM" id="SSF48371">
    <property type="entry name" value="ARM repeat"/>
    <property type="match status" value="1"/>
</dbReference>
<gene>
    <name evidence="2" type="ORF">CRP01_31010</name>
</gene>
<keyword evidence="1" id="KW-1133">Transmembrane helix</keyword>
<dbReference type="EMBL" id="PDUD01000038">
    <property type="protein sequence ID" value="PHN02625.1"/>
    <property type="molecule type" value="Genomic_DNA"/>
</dbReference>